<comment type="function">
    <text evidence="3">Converts proline to delta-1-pyrroline-5-carboxylate.</text>
</comment>
<dbReference type="PANTHER" id="PTHR13914:SF0">
    <property type="entry name" value="PROLINE DEHYDROGENASE 1, MITOCHONDRIAL"/>
    <property type="match status" value="1"/>
</dbReference>
<evidence type="ECO:0000256" key="4">
    <source>
        <dbReference type="SAM" id="MobiDB-lite"/>
    </source>
</evidence>
<organism evidence="6 7">
    <name type="scientific">Rhizophlyctis rosea</name>
    <dbReference type="NCBI Taxonomy" id="64517"/>
    <lineage>
        <taxon>Eukaryota</taxon>
        <taxon>Fungi</taxon>
        <taxon>Fungi incertae sedis</taxon>
        <taxon>Chytridiomycota</taxon>
        <taxon>Chytridiomycota incertae sedis</taxon>
        <taxon>Chytridiomycetes</taxon>
        <taxon>Rhizophlyctidales</taxon>
        <taxon>Rhizophlyctidaceae</taxon>
        <taxon>Rhizophlyctis</taxon>
    </lineage>
</organism>
<dbReference type="SUPFAM" id="SSF51730">
    <property type="entry name" value="FAD-linked oxidoreductase"/>
    <property type="match status" value="1"/>
</dbReference>
<keyword evidence="3" id="KW-0274">FAD</keyword>
<dbReference type="GO" id="GO:0005739">
    <property type="term" value="C:mitochondrion"/>
    <property type="evidence" value="ECO:0007669"/>
    <property type="project" value="TreeGrafter"/>
</dbReference>
<evidence type="ECO:0000313" key="6">
    <source>
        <dbReference type="EMBL" id="KAJ3046497.1"/>
    </source>
</evidence>
<keyword evidence="3" id="KW-0285">Flavoprotein</keyword>
<dbReference type="GO" id="GO:0010133">
    <property type="term" value="P:L-proline catabolic process to L-glutamate"/>
    <property type="evidence" value="ECO:0007669"/>
    <property type="project" value="TreeGrafter"/>
</dbReference>
<evidence type="ECO:0000259" key="5">
    <source>
        <dbReference type="PROSITE" id="PS50222"/>
    </source>
</evidence>
<evidence type="ECO:0000256" key="3">
    <source>
        <dbReference type="RuleBase" id="RU364054"/>
    </source>
</evidence>
<dbReference type="GO" id="GO:0005509">
    <property type="term" value="F:calcium ion binding"/>
    <property type="evidence" value="ECO:0007669"/>
    <property type="project" value="InterPro"/>
</dbReference>
<accession>A0AAD5S558</accession>
<dbReference type="Proteomes" id="UP001212841">
    <property type="component" value="Unassembled WGS sequence"/>
</dbReference>
<gene>
    <name evidence="6" type="ORF">HK097_000813</name>
</gene>
<comment type="catalytic activity">
    <reaction evidence="3">
        <text>L-proline + a quinone = (S)-1-pyrroline-5-carboxylate + a quinol + H(+)</text>
        <dbReference type="Rhea" id="RHEA:23784"/>
        <dbReference type="ChEBI" id="CHEBI:15378"/>
        <dbReference type="ChEBI" id="CHEBI:17388"/>
        <dbReference type="ChEBI" id="CHEBI:24646"/>
        <dbReference type="ChEBI" id="CHEBI:60039"/>
        <dbReference type="ChEBI" id="CHEBI:132124"/>
        <dbReference type="EC" id="1.5.5.2"/>
    </reaction>
</comment>
<dbReference type="Pfam" id="PF13202">
    <property type="entry name" value="EF-hand_5"/>
    <property type="match status" value="1"/>
</dbReference>
<dbReference type="InterPro" id="IPR029041">
    <property type="entry name" value="FAD-linked_oxidoreductase-like"/>
</dbReference>
<dbReference type="GO" id="GO:0071949">
    <property type="term" value="F:FAD binding"/>
    <property type="evidence" value="ECO:0007669"/>
    <property type="project" value="TreeGrafter"/>
</dbReference>
<dbReference type="SUPFAM" id="SSF47473">
    <property type="entry name" value="EF-hand"/>
    <property type="match status" value="1"/>
</dbReference>
<keyword evidence="1" id="KW-0106">Calcium</keyword>
<reference evidence="6" key="1">
    <citation type="submission" date="2020-05" db="EMBL/GenBank/DDBJ databases">
        <title>Phylogenomic resolution of chytrid fungi.</title>
        <authorList>
            <person name="Stajich J.E."/>
            <person name="Amses K."/>
            <person name="Simmons R."/>
            <person name="Seto K."/>
            <person name="Myers J."/>
            <person name="Bonds A."/>
            <person name="Quandt C.A."/>
            <person name="Barry K."/>
            <person name="Liu P."/>
            <person name="Grigoriev I."/>
            <person name="Longcore J.E."/>
            <person name="James T.Y."/>
        </authorList>
    </citation>
    <scope>NUCLEOTIDE SEQUENCE</scope>
    <source>
        <strain evidence="6">JEL0318</strain>
    </source>
</reference>
<sequence>MLPSKSIKPARYLLRHNRRIPTHLTSPPLPQPLPLRTFTQSPTPTTPPTSTSSTSHPATTTPRPPHILQIPTTFTSSIEAYAAETATRPYANRSTPDLINSLMVFQACGIPAVVEAAPALLEAAEKLGVEGVAHKVVKHTFFKHFCGGENLSEVHATMEQFKSQNVGSILDLAIEADVEDEDESSSGPTSQQTAEKVTKMVLEGIDTASQQTGSMFAVKITSLVSPIILQHWSTTLRLLKSAFEKADTNKDGKISKEEFENLTSTFPSLKSKTSDLSKTLDHDSDNQIDWINLSDFFSLRHPSHASLLITPPPPPPRQHATRQGPGPKTPAPRA</sequence>
<dbReference type="PROSITE" id="PS50222">
    <property type="entry name" value="EF_HAND_2"/>
    <property type="match status" value="1"/>
</dbReference>
<dbReference type="GO" id="GO:0004657">
    <property type="term" value="F:proline dehydrogenase activity"/>
    <property type="evidence" value="ECO:0007669"/>
    <property type="project" value="UniProtKB-EC"/>
</dbReference>
<dbReference type="PROSITE" id="PS00018">
    <property type="entry name" value="EF_HAND_1"/>
    <property type="match status" value="1"/>
</dbReference>
<keyword evidence="3" id="KW-0642">Proline metabolism</keyword>
<dbReference type="InterPro" id="IPR011992">
    <property type="entry name" value="EF-hand-dom_pair"/>
</dbReference>
<dbReference type="InterPro" id="IPR018247">
    <property type="entry name" value="EF_Hand_1_Ca_BS"/>
</dbReference>
<dbReference type="SMART" id="SM00054">
    <property type="entry name" value="EFh"/>
    <property type="match status" value="1"/>
</dbReference>
<name>A0AAD5S558_9FUNG</name>
<dbReference type="EMBL" id="JADGJD010001156">
    <property type="protein sequence ID" value="KAJ3046497.1"/>
    <property type="molecule type" value="Genomic_DNA"/>
</dbReference>
<dbReference type="InterPro" id="IPR002048">
    <property type="entry name" value="EF_hand_dom"/>
</dbReference>
<feature type="region of interest" description="Disordered" evidence="4">
    <location>
        <begin position="18"/>
        <end position="67"/>
    </location>
</feature>
<dbReference type="EC" id="1.5.5.2" evidence="3"/>
<feature type="compositionally biased region" description="Low complexity" evidence="4">
    <location>
        <begin position="34"/>
        <end position="61"/>
    </location>
</feature>
<feature type="region of interest" description="Disordered" evidence="4">
    <location>
        <begin position="305"/>
        <end position="334"/>
    </location>
</feature>
<dbReference type="Gene3D" id="3.20.20.220">
    <property type="match status" value="1"/>
</dbReference>
<comment type="similarity">
    <text evidence="3">Belongs to the proline oxidase family.</text>
</comment>
<evidence type="ECO:0000256" key="2">
    <source>
        <dbReference type="ARBA" id="ARBA00023002"/>
    </source>
</evidence>
<comment type="caution">
    <text evidence="6">The sequence shown here is derived from an EMBL/GenBank/DDBJ whole genome shotgun (WGS) entry which is preliminary data.</text>
</comment>
<feature type="non-terminal residue" evidence="6">
    <location>
        <position position="334"/>
    </location>
</feature>
<dbReference type="InterPro" id="IPR015659">
    <property type="entry name" value="Proline_oxidase"/>
</dbReference>
<dbReference type="PANTHER" id="PTHR13914">
    <property type="entry name" value="PROLINE OXIDASE"/>
    <property type="match status" value="1"/>
</dbReference>
<evidence type="ECO:0000313" key="7">
    <source>
        <dbReference type="Proteomes" id="UP001212841"/>
    </source>
</evidence>
<proteinExistence type="inferred from homology"/>
<keyword evidence="2 3" id="KW-0560">Oxidoreductase</keyword>
<keyword evidence="7" id="KW-1185">Reference proteome</keyword>
<comment type="cofactor">
    <cofactor evidence="3">
        <name>FAD</name>
        <dbReference type="ChEBI" id="CHEBI:57692"/>
    </cofactor>
</comment>
<protein>
    <recommendedName>
        <fullName evidence="3">Proline dehydrogenase</fullName>
        <ecNumber evidence="3">1.5.5.2</ecNumber>
    </recommendedName>
</protein>
<feature type="domain" description="EF-hand" evidence="5">
    <location>
        <begin position="234"/>
        <end position="269"/>
    </location>
</feature>
<evidence type="ECO:0000256" key="1">
    <source>
        <dbReference type="ARBA" id="ARBA00022837"/>
    </source>
</evidence>
<dbReference type="AlphaFoldDB" id="A0AAD5S558"/>